<evidence type="ECO:0000256" key="1">
    <source>
        <dbReference type="SAM" id="MobiDB-lite"/>
    </source>
</evidence>
<name>B0CXE0_LACBS</name>
<proteinExistence type="predicted"/>
<accession>B0CXE0</accession>
<dbReference type="Proteomes" id="UP000001194">
    <property type="component" value="Unassembled WGS sequence"/>
</dbReference>
<dbReference type="Pfam" id="PF02170">
    <property type="entry name" value="PAZ"/>
    <property type="match status" value="1"/>
</dbReference>
<dbReference type="Pfam" id="PF16487">
    <property type="entry name" value="ArgoMid"/>
    <property type="match status" value="1"/>
</dbReference>
<dbReference type="InterPro" id="IPR036085">
    <property type="entry name" value="PAZ_dom_sf"/>
</dbReference>
<dbReference type="Gene3D" id="2.170.260.10">
    <property type="entry name" value="paz domain"/>
    <property type="match status" value="1"/>
</dbReference>
<sequence>MPPRSAPGRGTGPRGGPRGRGRGGGAARESTRVDSPSIAASVSTVGVKRSGTGTAGRKIAVRVNAFETTVQEGFIYHYDVDIIPSTLPVRMNMLLIKQLQAEVARNVFTPPVPYDGRKNMYASRELPLGPNGSSQFDVSVFASASAGGRPPKVYQIKVTKVAVINPEILQRFIQGEQSQDNNVSTALMALNVAIRMAPNQKYPFNTRSFFTEDGKRPLRGGIELWRGYFQSIRPSMGKMIINLDISTGLMYKPGPLIGLCLDFFGKNDPNILSPKRGLPDRERLRLQRFISNIRITTSHGPSGRAQTRVVRKLSSAGASGQKFTMRESGEISVADYFRVHARKTLKFPDLLCVEVGSGALLPLELCDVPPGQIMRKQVPPHLTKDVVEFSTMKPIDRFESIKKGLQVLSYGQSEYVRQFGMNVNDKMIELTARVLDPPTLKYGQGSKRATVVWIISSLYGLCIDSSLLETCQWIMEHYNFGRADKKFFRPSVIKKWVIVVYEGQRRFTQDVAQQMATSFVAGARAVGMTVQDDQPVITWENGQGRIGDQLKKAGQTCVQQKGEGPNLIVVILPDGGDDIYTAVKHFGDVTMGVATQCLLAKKCYRANAQYWANVMLKVNVKLDGINSVPDLPSLTDPAHPTIIMGADVIHPAPGTEGRPSFTALVASVDTTVSKYVAMSRVQTGRQEMIDDLEDMCKEGLTKWQAYRAAVEKNTQKPARLFFYRGIANSRCQMCANVAPDGVSEGQFQQVLDLGACAAFKIAPKITLVVVGKRHHIRMCPVNPGDADRSGNCPAGTTIDAGLGHPTEFDYYQQSHGGLLGTSRPAHYSVIYDENNLSADAMQAMSFALTHVYARATRSVSIPAPVYYADIVCSRAKNHYNPAGNLHLSDSATHTEATSDLQAFKQAFVPLNPKQSGLMYFM</sequence>
<organism evidence="5">
    <name type="scientific">Laccaria bicolor (strain S238N-H82 / ATCC MYA-4686)</name>
    <name type="common">Bicoloured deceiver</name>
    <name type="synonym">Laccaria laccata var. bicolor</name>
    <dbReference type="NCBI Taxonomy" id="486041"/>
    <lineage>
        <taxon>Eukaryota</taxon>
        <taxon>Fungi</taxon>
        <taxon>Dikarya</taxon>
        <taxon>Basidiomycota</taxon>
        <taxon>Agaricomycotina</taxon>
        <taxon>Agaricomycetes</taxon>
        <taxon>Agaricomycetidae</taxon>
        <taxon>Agaricales</taxon>
        <taxon>Agaricineae</taxon>
        <taxon>Hydnangiaceae</taxon>
        <taxon>Laccaria</taxon>
    </lineage>
</organism>
<dbReference type="HOGENOM" id="CLU_004544_4_3_1"/>
<dbReference type="AlphaFoldDB" id="B0CXE0"/>
<dbReference type="SUPFAM" id="SSF101690">
    <property type="entry name" value="PAZ domain"/>
    <property type="match status" value="1"/>
</dbReference>
<protein>
    <submittedName>
        <fullName evidence="4">Argonaute-like protein</fullName>
    </submittedName>
</protein>
<dbReference type="SUPFAM" id="SSF53098">
    <property type="entry name" value="Ribonuclease H-like"/>
    <property type="match status" value="1"/>
</dbReference>
<evidence type="ECO:0000259" key="3">
    <source>
        <dbReference type="PROSITE" id="PS50822"/>
    </source>
</evidence>
<dbReference type="InterPro" id="IPR003100">
    <property type="entry name" value="PAZ_dom"/>
</dbReference>
<dbReference type="InterPro" id="IPR032473">
    <property type="entry name" value="Argonaute_Mid_dom"/>
</dbReference>
<feature type="domain" description="Piwi" evidence="3">
    <location>
        <begin position="567"/>
        <end position="880"/>
    </location>
</feature>
<evidence type="ECO:0000313" key="4">
    <source>
        <dbReference type="EMBL" id="EDR12708.1"/>
    </source>
</evidence>
<dbReference type="Gene3D" id="3.40.50.2300">
    <property type="match status" value="1"/>
</dbReference>
<dbReference type="FunCoup" id="B0CXE0">
    <property type="interactions" value="213"/>
</dbReference>
<evidence type="ECO:0000259" key="2">
    <source>
        <dbReference type="PROSITE" id="PS50821"/>
    </source>
</evidence>
<dbReference type="InterPro" id="IPR032474">
    <property type="entry name" value="Argonaute_N"/>
</dbReference>
<feature type="region of interest" description="Disordered" evidence="1">
    <location>
        <begin position="1"/>
        <end position="38"/>
    </location>
</feature>
<dbReference type="InterPro" id="IPR045246">
    <property type="entry name" value="Piwi_ago-like"/>
</dbReference>
<dbReference type="Gene3D" id="3.30.420.10">
    <property type="entry name" value="Ribonuclease H-like superfamily/Ribonuclease H"/>
    <property type="match status" value="1"/>
</dbReference>
<dbReference type="CDD" id="cd02846">
    <property type="entry name" value="PAZ_argonaute_like"/>
    <property type="match status" value="1"/>
</dbReference>
<dbReference type="GO" id="GO:0003723">
    <property type="term" value="F:RNA binding"/>
    <property type="evidence" value="ECO:0007669"/>
    <property type="project" value="InterPro"/>
</dbReference>
<dbReference type="PANTHER" id="PTHR22891">
    <property type="entry name" value="EUKARYOTIC TRANSLATION INITIATION FACTOR 2C"/>
    <property type="match status" value="1"/>
</dbReference>
<dbReference type="CDD" id="cd04657">
    <property type="entry name" value="Piwi_ago-like"/>
    <property type="match status" value="1"/>
</dbReference>
<dbReference type="PROSITE" id="PS50821">
    <property type="entry name" value="PAZ"/>
    <property type="match status" value="1"/>
</dbReference>
<dbReference type="Pfam" id="PF02171">
    <property type="entry name" value="Piwi"/>
    <property type="match status" value="1"/>
</dbReference>
<dbReference type="InParanoid" id="B0CXE0"/>
<keyword evidence="5" id="KW-1185">Reference proteome</keyword>
<dbReference type="InterPro" id="IPR036397">
    <property type="entry name" value="RNaseH_sf"/>
</dbReference>
<dbReference type="InterPro" id="IPR032472">
    <property type="entry name" value="ArgoL2"/>
</dbReference>
<dbReference type="InterPro" id="IPR014811">
    <property type="entry name" value="ArgoL1"/>
</dbReference>
<dbReference type="PROSITE" id="PS50822">
    <property type="entry name" value="PIWI"/>
    <property type="match status" value="1"/>
</dbReference>
<dbReference type="STRING" id="486041.B0CXE0"/>
<evidence type="ECO:0000313" key="5">
    <source>
        <dbReference type="Proteomes" id="UP000001194"/>
    </source>
</evidence>
<dbReference type="Pfam" id="PF08699">
    <property type="entry name" value="ArgoL1"/>
    <property type="match status" value="1"/>
</dbReference>
<dbReference type="EMBL" id="DS547094">
    <property type="protein sequence ID" value="EDR12708.1"/>
    <property type="molecule type" value="Genomic_DNA"/>
</dbReference>
<feature type="domain" description="PAZ" evidence="2">
    <location>
        <begin position="259"/>
        <end position="370"/>
    </location>
</feature>
<dbReference type="GeneID" id="6072513"/>
<dbReference type="SMART" id="SM01163">
    <property type="entry name" value="DUF1785"/>
    <property type="match status" value="1"/>
</dbReference>
<feature type="compositionally biased region" description="Gly residues" evidence="1">
    <location>
        <begin position="9"/>
        <end position="26"/>
    </location>
</feature>
<dbReference type="Pfam" id="PF16486">
    <property type="entry name" value="ArgoN"/>
    <property type="match status" value="1"/>
</dbReference>
<gene>
    <name evidence="4" type="primary">AGO16205</name>
    <name evidence="4" type="ORF">LACBIDRAFT_311445</name>
</gene>
<dbReference type="InterPro" id="IPR003165">
    <property type="entry name" value="Piwi"/>
</dbReference>
<dbReference type="Pfam" id="PF16488">
    <property type="entry name" value="ArgoL2"/>
    <property type="match status" value="1"/>
</dbReference>
<dbReference type="InterPro" id="IPR012337">
    <property type="entry name" value="RNaseH-like_sf"/>
</dbReference>
<dbReference type="OrthoDB" id="10252740at2759"/>
<dbReference type="RefSeq" id="XP_001876972.1">
    <property type="nucleotide sequence ID" value="XM_001876937.1"/>
</dbReference>
<dbReference type="SMART" id="SM00950">
    <property type="entry name" value="Piwi"/>
    <property type="match status" value="1"/>
</dbReference>
<dbReference type="KEGG" id="lbc:LACBIDRAFT_311445"/>
<reference evidence="4 5" key="1">
    <citation type="journal article" date="2008" name="Nature">
        <title>The genome of Laccaria bicolor provides insights into mycorrhizal symbiosis.</title>
        <authorList>
            <person name="Martin F."/>
            <person name="Aerts A."/>
            <person name="Ahren D."/>
            <person name="Brun A."/>
            <person name="Danchin E.G.J."/>
            <person name="Duchaussoy F."/>
            <person name="Gibon J."/>
            <person name="Kohler A."/>
            <person name="Lindquist E."/>
            <person name="Pereda V."/>
            <person name="Salamov A."/>
            <person name="Shapiro H.J."/>
            <person name="Wuyts J."/>
            <person name="Blaudez D."/>
            <person name="Buee M."/>
            <person name="Brokstein P."/>
            <person name="Canbaeck B."/>
            <person name="Cohen D."/>
            <person name="Courty P.E."/>
            <person name="Coutinho P.M."/>
            <person name="Delaruelle C."/>
            <person name="Detter J.C."/>
            <person name="Deveau A."/>
            <person name="DiFazio S."/>
            <person name="Duplessis S."/>
            <person name="Fraissinet-Tachet L."/>
            <person name="Lucic E."/>
            <person name="Frey-Klett P."/>
            <person name="Fourrey C."/>
            <person name="Feussner I."/>
            <person name="Gay G."/>
            <person name="Grimwood J."/>
            <person name="Hoegger P.J."/>
            <person name="Jain P."/>
            <person name="Kilaru S."/>
            <person name="Labbe J."/>
            <person name="Lin Y.C."/>
            <person name="Legue V."/>
            <person name="Le Tacon F."/>
            <person name="Marmeisse R."/>
            <person name="Melayah D."/>
            <person name="Montanini B."/>
            <person name="Muratet M."/>
            <person name="Nehls U."/>
            <person name="Niculita-Hirzel H."/>
            <person name="Oudot-Le Secq M.P."/>
            <person name="Peter M."/>
            <person name="Quesneville H."/>
            <person name="Rajashekar B."/>
            <person name="Reich M."/>
            <person name="Rouhier N."/>
            <person name="Schmutz J."/>
            <person name="Yin T."/>
            <person name="Chalot M."/>
            <person name="Henrissat B."/>
            <person name="Kuees U."/>
            <person name="Lucas S."/>
            <person name="Van de Peer Y."/>
            <person name="Podila G.K."/>
            <person name="Polle A."/>
            <person name="Pukkila P.J."/>
            <person name="Richardson P.M."/>
            <person name="Rouze P."/>
            <person name="Sanders I.R."/>
            <person name="Stajich J.E."/>
            <person name="Tunlid A."/>
            <person name="Tuskan G."/>
            <person name="Grigoriev I.V."/>
        </authorList>
    </citation>
    <scope>NUCLEOTIDE SEQUENCE [LARGE SCALE GENOMIC DNA]</scope>
    <source>
        <strain evidence="5">S238N-H82 / ATCC MYA-4686</strain>
    </source>
</reference>